<dbReference type="Proteomes" id="UP001328107">
    <property type="component" value="Unassembled WGS sequence"/>
</dbReference>
<accession>A0AAN4ZL18</accession>
<dbReference type="GO" id="GO:0004222">
    <property type="term" value="F:metalloendopeptidase activity"/>
    <property type="evidence" value="ECO:0007669"/>
    <property type="project" value="InterPro"/>
</dbReference>
<gene>
    <name evidence="2" type="ORF">PMAYCL1PPCAC_13388</name>
</gene>
<evidence type="ECO:0000313" key="2">
    <source>
        <dbReference type="EMBL" id="GMR43193.1"/>
    </source>
</evidence>
<feature type="non-terminal residue" evidence="2">
    <location>
        <position position="1"/>
    </location>
</feature>
<keyword evidence="3" id="KW-1185">Reference proteome</keyword>
<feature type="non-terminal residue" evidence="2">
    <location>
        <position position="73"/>
    </location>
</feature>
<dbReference type="Gene3D" id="3.40.390.10">
    <property type="entry name" value="Collagenase (Catalytic Domain)"/>
    <property type="match status" value="1"/>
</dbReference>
<dbReference type="InterPro" id="IPR001590">
    <property type="entry name" value="Peptidase_M12B"/>
</dbReference>
<name>A0AAN4ZL18_9BILA</name>
<evidence type="ECO:0000259" key="1">
    <source>
        <dbReference type="Pfam" id="PF01421"/>
    </source>
</evidence>
<protein>
    <recommendedName>
        <fullName evidence="1">Peptidase M12B domain-containing protein</fullName>
    </recommendedName>
</protein>
<dbReference type="Pfam" id="PF01421">
    <property type="entry name" value="Reprolysin"/>
    <property type="match status" value="1"/>
</dbReference>
<organism evidence="2 3">
    <name type="scientific">Pristionchus mayeri</name>
    <dbReference type="NCBI Taxonomy" id="1317129"/>
    <lineage>
        <taxon>Eukaryota</taxon>
        <taxon>Metazoa</taxon>
        <taxon>Ecdysozoa</taxon>
        <taxon>Nematoda</taxon>
        <taxon>Chromadorea</taxon>
        <taxon>Rhabditida</taxon>
        <taxon>Rhabditina</taxon>
        <taxon>Diplogasteromorpha</taxon>
        <taxon>Diplogasteroidea</taxon>
        <taxon>Neodiplogasteridae</taxon>
        <taxon>Pristionchus</taxon>
    </lineage>
</organism>
<reference evidence="3" key="1">
    <citation type="submission" date="2022-10" db="EMBL/GenBank/DDBJ databases">
        <title>Genome assembly of Pristionchus species.</title>
        <authorList>
            <person name="Yoshida K."/>
            <person name="Sommer R.J."/>
        </authorList>
    </citation>
    <scope>NUCLEOTIDE SEQUENCE [LARGE SCALE GENOMIC DNA]</scope>
    <source>
        <strain evidence="3">RS5460</strain>
    </source>
</reference>
<comment type="caution">
    <text evidence="2">The sequence shown here is derived from an EMBL/GenBank/DDBJ whole genome shotgun (WGS) entry which is preliminary data.</text>
</comment>
<dbReference type="EMBL" id="BTRK01000003">
    <property type="protein sequence ID" value="GMR43193.1"/>
    <property type="molecule type" value="Genomic_DNA"/>
</dbReference>
<dbReference type="SUPFAM" id="SSF55486">
    <property type="entry name" value="Metalloproteases ('zincins'), catalytic domain"/>
    <property type="match status" value="1"/>
</dbReference>
<feature type="domain" description="Peptidase M12B" evidence="1">
    <location>
        <begin position="1"/>
        <end position="73"/>
    </location>
</feature>
<dbReference type="AlphaFoldDB" id="A0AAN4ZL18"/>
<evidence type="ECO:0000313" key="3">
    <source>
        <dbReference type="Proteomes" id="UP001328107"/>
    </source>
</evidence>
<proteinExistence type="predicted"/>
<dbReference type="InterPro" id="IPR024079">
    <property type="entry name" value="MetalloPept_cat_dom_sf"/>
</dbReference>
<dbReference type="GO" id="GO:0006508">
    <property type="term" value="P:proteolysis"/>
    <property type="evidence" value="ECO:0007669"/>
    <property type="project" value="InterPro"/>
</dbReference>
<sequence length="73" mass="7972">FDHTTLLLAKRFAVKNTKRGSSYTQKICHGARAISWLQNDRSPDNSTAILGSAAQIGNTLANELGHNLGMHHD</sequence>